<gene>
    <name evidence="1" type="ORF">NEH16_07890</name>
</gene>
<dbReference type="RefSeq" id="WP_265540518.1">
    <property type="nucleotide sequence ID" value="NZ_CP098740.1"/>
</dbReference>
<evidence type="ECO:0000313" key="2">
    <source>
        <dbReference type="Proteomes" id="UP001164963"/>
    </source>
</evidence>
<keyword evidence="2" id="KW-1185">Reference proteome</keyword>
<dbReference type="Proteomes" id="UP001164963">
    <property type="component" value="Chromosome"/>
</dbReference>
<evidence type="ECO:0008006" key="3">
    <source>
        <dbReference type="Google" id="ProtNLM"/>
    </source>
</evidence>
<sequence>MTQCAALSRGRMMRLTRLDDCGAPVPGPTGSLVSKGFVQVVATPVYQDQEDITQTDANGDTCVDDQSDPALRWLTLQIDLCNIDPDAVNIITGAPLVANDATVPEPVGFRWDAATLGTANFALEIWSGISGQACTGGEPSYGYWLYPFVVQAQINEYTVANAALTLSMTARTSAGSQWDVGPYDVRRDATTPATLEPLLTPIGATQHGHFEITSAPLPTPGCGAVELPEPA</sequence>
<name>A0ABY6PPG3_9ACTN</name>
<protein>
    <recommendedName>
        <fullName evidence="3">DUF11 domain-containing protein</fullName>
    </recommendedName>
</protein>
<evidence type="ECO:0000313" key="1">
    <source>
        <dbReference type="EMBL" id="UZK54084.1"/>
    </source>
</evidence>
<dbReference type="EMBL" id="CP098740">
    <property type="protein sequence ID" value="UZK54084.1"/>
    <property type="molecule type" value="Genomic_DNA"/>
</dbReference>
<reference evidence="1" key="1">
    <citation type="journal article" date="2022" name="Front. Microbiol.">
        <title>Mirubactin C rescues the lethal effect of cell wall biosynthesis mutations in Bacillus subtilis.</title>
        <authorList>
            <person name="Kepplinger B."/>
            <person name="Wen X."/>
            <person name="Tyler A.R."/>
            <person name="Kim B.Y."/>
            <person name="Brown J."/>
            <person name="Banks P."/>
            <person name="Dashti Y."/>
            <person name="Mackenzie E.S."/>
            <person name="Wills C."/>
            <person name="Kawai Y."/>
            <person name="Waldron K.J."/>
            <person name="Allenby N.E.E."/>
            <person name="Wu L.J."/>
            <person name="Hall M.J."/>
            <person name="Errington J."/>
        </authorList>
    </citation>
    <scope>NUCLEOTIDE SEQUENCE</scope>
    <source>
        <strain evidence="1">MDA8-470</strain>
    </source>
</reference>
<organism evidence="1 2">
    <name type="scientific">Streptomyces drozdowiczii</name>
    <dbReference type="NCBI Taxonomy" id="202862"/>
    <lineage>
        <taxon>Bacteria</taxon>
        <taxon>Bacillati</taxon>
        <taxon>Actinomycetota</taxon>
        <taxon>Actinomycetes</taxon>
        <taxon>Kitasatosporales</taxon>
        <taxon>Streptomycetaceae</taxon>
        <taxon>Streptomyces</taxon>
    </lineage>
</organism>
<proteinExistence type="predicted"/>
<accession>A0ABY6PPG3</accession>